<protein>
    <submittedName>
        <fullName evidence="1">Uncharacterized protein</fullName>
    </submittedName>
</protein>
<sequence length="70" mass="7425">MSFYLRLGHSTDSASELLLKLQTSLTAAHGTMGLAAVVDSDILTWSPNEAILKIISSDTSLFLSGLATNK</sequence>
<evidence type="ECO:0000313" key="2">
    <source>
        <dbReference type="Proteomes" id="UP001378960"/>
    </source>
</evidence>
<name>A0AAV5R039_PICKL</name>
<dbReference type="Proteomes" id="UP001378960">
    <property type="component" value="Unassembled WGS sequence"/>
</dbReference>
<evidence type="ECO:0000313" key="1">
    <source>
        <dbReference type="EMBL" id="GMM43999.1"/>
    </source>
</evidence>
<dbReference type="AlphaFoldDB" id="A0AAV5R039"/>
<accession>A0AAV5R039</accession>
<keyword evidence="2" id="KW-1185">Reference proteome</keyword>
<gene>
    <name evidence="1" type="ORF">DAPK24_005740</name>
</gene>
<reference evidence="1 2" key="1">
    <citation type="journal article" date="2023" name="Elife">
        <title>Identification of key yeast species and microbe-microbe interactions impacting larval growth of Drosophila in the wild.</title>
        <authorList>
            <person name="Mure A."/>
            <person name="Sugiura Y."/>
            <person name="Maeda R."/>
            <person name="Honda K."/>
            <person name="Sakurai N."/>
            <person name="Takahashi Y."/>
            <person name="Watada M."/>
            <person name="Katoh T."/>
            <person name="Gotoh A."/>
            <person name="Gotoh Y."/>
            <person name="Taniguchi I."/>
            <person name="Nakamura K."/>
            <person name="Hayashi T."/>
            <person name="Katayama T."/>
            <person name="Uemura T."/>
            <person name="Hattori Y."/>
        </authorList>
    </citation>
    <scope>NUCLEOTIDE SEQUENCE [LARGE SCALE GENOMIC DNA]</scope>
    <source>
        <strain evidence="1 2">PK-24</strain>
    </source>
</reference>
<dbReference type="EMBL" id="BTGB01000001">
    <property type="protein sequence ID" value="GMM43999.1"/>
    <property type="molecule type" value="Genomic_DNA"/>
</dbReference>
<proteinExistence type="predicted"/>
<comment type="caution">
    <text evidence="1">The sequence shown here is derived from an EMBL/GenBank/DDBJ whole genome shotgun (WGS) entry which is preliminary data.</text>
</comment>
<organism evidence="1 2">
    <name type="scientific">Pichia kluyveri</name>
    <name type="common">Yeast</name>
    <dbReference type="NCBI Taxonomy" id="36015"/>
    <lineage>
        <taxon>Eukaryota</taxon>
        <taxon>Fungi</taxon>
        <taxon>Dikarya</taxon>
        <taxon>Ascomycota</taxon>
        <taxon>Saccharomycotina</taxon>
        <taxon>Pichiomycetes</taxon>
        <taxon>Pichiales</taxon>
        <taxon>Pichiaceae</taxon>
        <taxon>Pichia</taxon>
    </lineage>
</organism>